<proteinExistence type="predicted"/>
<accession>A0ABS1SMA9</accession>
<name>A0ABS1SMA9_9MICO</name>
<reference evidence="1 2" key="1">
    <citation type="submission" date="2018-09" db="EMBL/GenBank/DDBJ databases">
        <title>Comparative genomics of Leucobacter spp.</title>
        <authorList>
            <person name="Reis A.C."/>
            <person name="Kolvenbach B.A."/>
            <person name="Corvini P.F.X."/>
            <person name="Nunes O.C."/>
        </authorList>
    </citation>
    <scope>NUCLEOTIDE SEQUENCE [LARGE SCALE GENOMIC DNA]</scope>
    <source>
        <strain evidence="1 2">L-1</strain>
    </source>
</reference>
<protein>
    <submittedName>
        <fullName evidence="1">DUF4177 domain-containing protein</fullName>
    </submittedName>
</protein>
<dbReference type="EMBL" id="QYAD01000001">
    <property type="protein sequence ID" value="MBL3689124.1"/>
    <property type="molecule type" value="Genomic_DNA"/>
</dbReference>
<organism evidence="1 2">
    <name type="scientific">Leucobacter chromiireducens subsp. chromiireducens</name>
    <dbReference type="NCBI Taxonomy" id="660067"/>
    <lineage>
        <taxon>Bacteria</taxon>
        <taxon>Bacillati</taxon>
        <taxon>Actinomycetota</taxon>
        <taxon>Actinomycetes</taxon>
        <taxon>Micrococcales</taxon>
        <taxon>Microbacteriaceae</taxon>
        <taxon>Leucobacter</taxon>
    </lineage>
</organism>
<keyword evidence="2" id="KW-1185">Reference proteome</keyword>
<dbReference type="RefSeq" id="WP_202381083.1">
    <property type="nucleotide sequence ID" value="NZ_BAAAMA010000004.1"/>
</dbReference>
<evidence type="ECO:0000313" key="2">
    <source>
        <dbReference type="Proteomes" id="UP001646141"/>
    </source>
</evidence>
<gene>
    <name evidence="1" type="ORF">D3226_04005</name>
</gene>
<sequence>MHTYTFVRIRALRSREGLTLERDHREVIREHATRGWVFTQAIPFTSDPEPHWELVFVKGE</sequence>
<evidence type="ECO:0000313" key="1">
    <source>
        <dbReference type="EMBL" id="MBL3689124.1"/>
    </source>
</evidence>
<comment type="caution">
    <text evidence="1">The sequence shown here is derived from an EMBL/GenBank/DDBJ whole genome shotgun (WGS) entry which is preliminary data.</text>
</comment>
<dbReference type="Proteomes" id="UP001646141">
    <property type="component" value="Unassembled WGS sequence"/>
</dbReference>